<evidence type="ECO:0000256" key="7">
    <source>
        <dbReference type="SAM" id="MobiDB-lite"/>
    </source>
</evidence>
<dbReference type="GO" id="GO:0006310">
    <property type="term" value="P:DNA recombination"/>
    <property type="evidence" value="ECO:0007669"/>
    <property type="project" value="UniProtKB-KW"/>
</dbReference>
<evidence type="ECO:0000256" key="1">
    <source>
        <dbReference type="ARBA" id="ARBA00008761"/>
    </source>
</evidence>
<dbReference type="Proteomes" id="UP000550714">
    <property type="component" value="Unassembled WGS sequence"/>
</dbReference>
<dbReference type="Pfam" id="PF12323">
    <property type="entry name" value="HTH_OrfB_IS605"/>
    <property type="match status" value="1"/>
</dbReference>
<organism evidence="11 12">
    <name type="scientific">Prauserella isguenensis</name>
    <dbReference type="NCBI Taxonomy" id="1470180"/>
    <lineage>
        <taxon>Bacteria</taxon>
        <taxon>Bacillati</taxon>
        <taxon>Actinomycetota</taxon>
        <taxon>Actinomycetes</taxon>
        <taxon>Pseudonocardiales</taxon>
        <taxon>Pseudonocardiaceae</taxon>
        <taxon>Prauserella</taxon>
    </lineage>
</organism>
<gene>
    <name evidence="11" type="ORF">FHS23_004580</name>
</gene>
<comment type="similarity">
    <text evidence="1">In the C-terminal section; belongs to the transposase 35 family.</text>
</comment>
<dbReference type="InterPro" id="IPR021027">
    <property type="entry name" value="Transposase_put_HTH"/>
</dbReference>
<evidence type="ECO:0000256" key="3">
    <source>
        <dbReference type="ARBA" id="ARBA00022723"/>
    </source>
</evidence>
<dbReference type="Pfam" id="PF01385">
    <property type="entry name" value="OrfB_IS605"/>
    <property type="match status" value="1"/>
</dbReference>
<comment type="caution">
    <text evidence="11">The sequence shown here is derived from an EMBL/GenBank/DDBJ whole genome shotgun (WGS) entry which is preliminary data.</text>
</comment>
<evidence type="ECO:0000259" key="8">
    <source>
        <dbReference type="Pfam" id="PF01385"/>
    </source>
</evidence>
<evidence type="ECO:0000313" key="12">
    <source>
        <dbReference type="Proteomes" id="UP000550714"/>
    </source>
</evidence>
<dbReference type="GO" id="GO:0032196">
    <property type="term" value="P:transposition"/>
    <property type="evidence" value="ECO:0007669"/>
    <property type="project" value="UniProtKB-KW"/>
</dbReference>
<evidence type="ECO:0000259" key="10">
    <source>
        <dbReference type="Pfam" id="PF12323"/>
    </source>
</evidence>
<keyword evidence="5" id="KW-0238">DNA-binding</keyword>
<dbReference type="InterPro" id="IPR001959">
    <property type="entry name" value="Transposase"/>
</dbReference>
<dbReference type="GO" id="GO:0003677">
    <property type="term" value="F:DNA binding"/>
    <property type="evidence" value="ECO:0007669"/>
    <property type="project" value="UniProtKB-KW"/>
</dbReference>
<name>A0A839S6W1_9PSEU</name>
<feature type="compositionally biased region" description="Polar residues" evidence="7">
    <location>
        <begin position="487"/>
        <end position="500"/>
    </location>
</feature>
<dbReference type="EMBL" id="JACHWU010000011">
    <property type="protein sequence ID" value="MBB3053526.1"/>
    <property type="molecule type" value="Genomic_DNA"/>
</dbReference>
<feature type="domain" description="Probable transposase IS891/IS1136/IS1341" evidence="8">
    <location>
        <begin position="238"/>
        <end position="359"/>
    </location>
</feature>
<dbReference type="GO" id="GO:0046872">
    <property type="term" value="F:metal ion binding"/>
    <property type="evidence" value="ECO:0007669"/>
    <property type="project" value="UniProtKB-KW"/>
</dbReference>
<feature type="domain" description="Cas12f1-like TNB" evidence="9">
    <location>
        <begin position="387"/>
        <end position="453"/>
    </location>
</feature>
<feature type="region of interest" description="Disordered" evidence="7">
    <location>
        <begin position="459"/>
        <end position="500"/>
    </location>
</feature>
<dbReference type="Pfam" id="PF07282">
    <property type="entry name" value="Cas12f1-like_TNB"/>
    <property type="match status" value="1"/>
</dbReference>
<feature type="domain" description="Transposase putative helix-turn-helix" evidence="10">
    <location>
        <begin position="11"/>
        <end position="48"/>
    </location>
</feature>
<protein>
    <submittedName>
        <fullName evidence="11">Putative transposase</fullName>
    </submittedName>
</protein>
<evidence type="ECO:0000259" key="9">
    <source>
        <dbReference type="Pfam" id="PF07282"/>
    </source>
</evidence>
<dbReference type="AlphaFoldDB" id="A0A839S6W1"/>
<evidence type="ECO:0000256" key="4">
    <source>
        <dbReference type="ARBA" id="ARBA00022833"/>
    </source>
</evidence>
<dbReference type="InterPro" id="IPR010095">
    <property type="entry name" value="Cas12f1-like_TNB"/>
</dbReference>
<keyword evidence="6" id="KW-0233">DNA recombination</keyword>
<keyword evidence="2" id="KW-0815">Transposition</keyword>
<dbReference type="RefSeq" id="WP_221219990.1">
    <property type="nucleotide sequence ID" value="NZ_JACHWU010000011.1"/>
</dbReference>
<accession>A0A839S6W1</accession>
<dbReference type="NCBIfam" id="NF040570">
    <property type="entry name" value="guided_TnpB"/>
    <property type="match status" value="1"/>
</dbReference>
<evidence type="ECO:0000256" key="5">
    <source>
        <dbReference type="ARBA" id="ARBA00023125"/>
    </source>
</evidence>
<evidence type="ECO:0000256" key="2">
    <source>
        <dbReference type="ARBA" id="ARBA00022578"/>
    </source>
</evidence>
<evidence type="ECO:0000313" key="11">
    <source>
        <dbReference type="EMBL" id="MBB3053526.1"/>
    </source>
</evidence>
<keyword evidence="3" id="KW-0479">Metal-binding</keyword>
<feature type="region of interest" description="Disordered" evidence="7">
    <location>
        <begin position="280"/>
        <end position="312"/>
    </location>
</feature>
<evidence type="ECO:0000256" key="6">
    <source>
        <dbReference type="ARBA" id="ARBA00023172"/>
    </source>
</evidence>
<keyword evidence="12" id="KW-1185">Reference proteome</keyword>
<reference evidence="11 12" key="1">
    <citation type="submission" date="2020-08" db="EMBL/GenBank/DDBJ databases">
        <title>Genomic Encyclopedia of Type Strains, Phase III (KMG-III): the genomes of soil and plant-associated and newly described type strains.</title>
        <authorList>
            <person name="Whitman W."/>
        </authorList>
    </citation>
    <scope>NUCLEOTIDE SEQUENCE [LARGE SCALE GENOMIC DNA]</scope>
    <source>
        <strain evidence="11 12">CECT 8577</strain>
    </source>
</reference>
<proteinExistence type="inferred from homology"/>
<sequence length="500" mass="55106">MAEQAAPGRRHRAYRFTLDPTPAQAAVLTAHADAARWAFNFALAQKRAANQAWRLQIAELVTLGFDEKTARRTAVKIPTAAEVARRWTAWREDPAADSWRGGICPWWRGINRFAFSSGFRDADQAWSNWMSSLAGTRAGRGVGEPRFKRKGRATPSFRLHHDVKKPTIRPDGYRRLRMPNIGAVRLHGSCKRMVRALDRGGRVQSVTCSRRGHRWYVSVLVDEPDLTPGRETQAGPSHRQKAAGRIGVDLGTKALAALSEPVGGLSDEHGLVANPRHLKKARRRLVRTQRQMSRRVGPDKRTGQEPSNRWKRARARLSKIQREVTEQRASHLHWITKTLATSYAEVAIEDLNVAGMTRSAKGDAAAPGRNVRAKTGLNRSVLDAAPGEFRRQLDYKTPWYGSQVAVCDRWAPTSKTCSACGAVKAKLALSERVYTCDHCGFTCDRDINAARNIAAMAVPVDPGGGRRETARGADVSPPPASCRGGSPQRSAQPQQHAGAP</sequence>
<keyword evidence="4" id="KW-0862">Zinc</keyword>